<dbReference type="Proteomes" id="UP000053825">
    <property type="component" value="Unassembled WGS sequence"/>
</dbReference>
<evidence type="ECO:0000313" key="2">
    <source>
        <dbReference type="Proteomes" id="UP000053825"/>
    </source>
</evidence>
<dbReference type="EMBL" id="KQ414620">
    <property type="protein sequence ID" value="KOC67664.1"/>
    <property type="molecule type" value="Genomic_DNA"/>
</dbReference>
<dbReference type="AlphaFoldDB" id="A0A0L7RA00"/>
<name>A0A0L7RA00_9HYME</name>
<keyword evidence="2" id="KW-1185">Reference proteome</keyword>
<reference evidence="1 2" key="1">
    <citation type="submission" date="2015-07" db="EMBL/GenBank/DDBJ databases">
        <title>The genome of Habropoda laboriosa.</title>
        <authorList>
            <person name="Pan H."/>
            <person name="Kapheim K."/>
        </authorList>
    </citation>
    <scope>NUCLEOTIDE SEQUENCE [LARGE SCALE GENOMIC DNA]</scope>
    <source>
        <strain evidence="1">0110345459</strain>
    </source>
</reference>
<proteinExistence type="predicted"/>
<organism evidence="1 2">
    <name type="scientific">Habropoda laboriosa</name>
    <dbReference type="NCBI Taxonomy" id="597456"/>
    <lineage>
        <taxon>Eukaryota</taxon>
        <taxon>Metazoa</taxon>
        <taxon>Ecdysozoa</taxon>
        <taxon>Arthropoda</taxon>
        <taxon>Hexapoda</taxon>
        <taxon>Insecta</taxon>
        <taxon>Pterygota</taxon>
        <taxon>Neoptera</taxon>
        <taxon>Endopterygota</taxon>
        <taxon>Hymenoptera</taxon>
        <taxon>Apocrita</taxon>
        <taxon>Aculeata</taxon>
        <taxon>Apoidea</taxon>
        <taxon>Anthophila</taxon>
        <taxon>Apidae</taxon>
        <taxon>Habropoda</taxon>
    </lineage>
</organism>
<protein>
    <submittedName>
        <fullName evidence="1">Uncharacterized protein</fullName>
    </submittedName>
</protein>
<accession>A0A0L7RA00</accession>
<sequence length="101" mass="11594">MYANSRKAIGGIVARNKEHVREAPPFSEARRALSGRLVPFINGTTQVYTCEKMKWTMNVDPQQWSDPLSRFTFFVLNNNPYLNRLEKAFSGETPNIFISPK</sequence>
<evidence type="ECO:0000313" key="1">
    <source>
        <dbReference type="EMBL" id="KOC67664.1"/>
    </source>
</evidence>
<gene>
    <name evidence="1" type="ORF">WH47_11412</name>
</gene>